<evidence type="ECO:0000313" key="2">
    <source>
        <dbReference type="Proteomes" id="UP000254893"/>
    </source>
</evidence>
<organism evidence="1 2">
    <name type="scientific">Sphingobacterium spiritivorum</name>
    <name type="common">Flavobacterium spiritivorum</name>
    <dbReference type="NCBI Taxonomy" id="258"/>
    <lineage>
        <taxon>Bacteria</taxon>
        <taxon>Pseudomonadati</taxon>
        <taxon>Bacteroidota</taxon>
        <taxon>Sphingobacteriia</taxon>
        <taxon>Sphingobacteriales</taxon>
        <taxon>Sphingobacteriaceae</taxon>
        <taxon>Sphingobacterium</taxon>
    </lineage>
</organism>
<dbReference type="AlphaFoldDB" id="A0A380B8C5"/>
<dbReference type="Proteomes" id="UP000254893">
    <property type="component" value="Unassembled WGS sequence"/>
</dbReference>
<accession>A0A380B8C5</accession>
<reference evidence="1 2" key="1">
    <citation type="submission" date="2018-06" db="EMBL/GenBank/DDBJ databases">
        <authorList>
            <consortium name="Pathogen Informatics"/>
            <person name="Doyle S."/>
        </authorList>
    </citation>
    <scope>NUCLEOTIDE SEQUENCE [LARGE SCALE GENOMIC DNA]</scope>
    <source>
        <strain evidence="1 2">NCTC11388</strain>
    </source>
</reference>
<evidence type="ECO:0000313" key="1">
    <source>
        <dbReference type="EMBL" id="SUI96726.1"/>
    </source>
</evidence>
<proteinExistence type="predicted"/>
<protein>
    <submittedName>
        <fullName evidence="1">Uncharacterized protein</fullName>
    </submittedName>
</protein>
<gene>
    <name evidence="1" type="ORF">NCTC11388_00108</name>
</gene>
<sequence>MIIISGVIFMHKEVTSTGEIVTHIHPYDFTKNKSKQKHHESDDEIQFLNVVYQGTFIDSDMIVFTSAILCSLTISRYKPLIVNEVSTVTDHNFLRGPPYLA</sequence>
<name>A0A380B8C5_SPHSI</name>
<dbReference type="EMBL" id="UGYW01000001">
    <property type="protein sequence ID" value="SUI96726.1"/>
    <property type="molecule type" value="Genomic_DNA"/>
</dbReference>